<dbReference type="EC" id="3.2.1.22" evidence="4"/>
<evidence type="ECO:0000256" key="2">
    <source>
        <dbReference type="ARBA" id="ARBA00022801"/>
    </source>
</evidence>
<comment type="caution">
    <text evidence="6">The sequence shown here is derived from an EMBL/GenBank/DDBJ whole genome shotgun (WGS) entry which is preliminary data.</text>
</comment>
<accession>A0A426X741</accession>
<dbReference type="PANTHER" id="PTHR11452:SF33">
    <property type="entry name" value="ALPHA-GALACTOSIDASE 2"/>
    <property type="match status" value="1"/>
</dbReference>
<evidence type="ECO:0000256" key="5">
    <source>
        <dbReference type="SAM" id="Phobius"/>
    </source>
</evidence>
<dbReference type="GO" id="GO:0005975">
    <property type="term" value="P:carbohydrate metabolic process"/>
    <property type="evidence" value="ECO:0007669"/>
    <property type="project" value="InterPro"/>
</dbReference>
<dbReference type="PRINTS" id="PR00740">
    <property type="entry name" value="GLHYDRLASE27"/>
</dbReference>
<keyword evidence="5" id="KW-1133">Transmembrane helix</keyword>
<dbReference type="GO" id="GO:0004557">
    <property type="term" value="F:alpha-galactosidase activity"/>
    <property type="evidence" value="ECO:0007669"/>
    <property type="project" value="UniProtKB-EC"/>
</dbReference>
<comment type="catalytic activity">
    <reaction evidence="4">
        <text>Hydrolysis of terminal, non-reducing alpha-D-galactose residues in alpha-D-galactosides, including galactose oligosaccharides, galactomannans and galactolipids.</text>
        <dbReference type="EC" id="3.2.1.22"/>
    </reaction>
</comment>
<dbReference type="EMBL" id="AMZH03025248">
    <property type="protein sequence ID" value="RRT35296.1"/>
    <property type="molecule type" value="Genomic_DNA"/>
</dbReference>
<comment type="similarity">
    <text evidence="1 4">Belongs to the glycosyl hydrolase 27 family.</text>
</comment>
<organism evidence="6 7">
    <name type="scientific">Ensete ventricosum</name>
    <name type="common">Abyssinian banana</name>
    <name type="synonym">Musa ensete</name>
    <dbReference type="NCBI Taxonomy" id="4639"/>
    <lineage>
        <taxon>Eukaryota</taxon>
        <taxon>Viridiplantae</taxon>
        <taxon>Streptophyta</taxon>
        <taxon>Embryophyta</taxon>
        <taxon>Tracheophyta</taxon>
        <taxon>Spermatophyta</taxon>
        <taxon>Magnoliopsida</taxon>
        <taxon>Liliopsida</taxon>
        <taxon>Zingiberales</taxon>
        <taxon>Musaceae</taxon>
        <taxon>Ensete</taxon>
    </lineage>
</organism>
<dbReference type="GO" id="GO:0009505">
    <property type="term" value="C:plant-type cell wall"/>
    <property type="evidence" value="ECO:0007669"/>
    <property type="project" value="TreeGrafter"/>
</dbReference>
<dbReference type="PANTHER" id="PTHR11452">
    <property type="entry name" value="ALPHA-GALACTOSIDASE/ALPHA-N-ACETYLGALACTOSAMINIDASE"/>
    <property type="match status" value="1"/>
</dbReference>
<evidence type="ECO:0000256" key="3">
    <source>
        <dbReference type="ARBA" id="ARBA00023295"/>
    </source>
</evidence>
<dbReference type="InterPro" id="IPR017853">
    <property type="entry name" value="GH"/>
</dbReference>
<evidence type="ECO:0000256" key="4">
    <source>
        <dbReference type="RuleBase" id="RU361168"/>
    </source>
</evidence>
<keyword evidence="5" id="KW-0812">Transmembrane</keyword>
<protein>
    <recommendedName>
        <fullName evidence="4">Alpha-galactosidase</fullName>
        <ecNumber evidence="4">3.2.1.22</ecNumber>
    </recommendedName>
    <alternativeName>
        <fullName evidence="4">Melibiase</fullName>
    </alternativeName>
</protein>
<dbReference type="SUPFAM" id="SSF51445">
    <property type="entry name" value="(Trans)glycosidases"/>
    <property type="match status" value="1"/>
</dbReference>
<keyword evidence="5" id="KW-0472">Membrane</keyword>
<evidence type="ECO:0000256" key="1">
    <source>
        <dbReference type="ARBA" id="ARBA00009743"/>
    </source>
</evidence>
<dbReference type="Proteomes" id="UP000287651">
    <property type="component" value="Unassembled WGS sequence"/>
</dbReference>
<dbReference type="InterPro" id="IPR002241">
    <property type="entry name" value="Glyco_hydro_27"/>
</dbReference>
<keyword evidence="4" id="KW-1015">Disulfide bond</keyword>
<dbReference type="AlphaFoldDB" id="A0A426X741"/>
<dbReference type="Gene3D" id="3.20.20.70">
    <property type="entry name" value="Aldolase class I"/>
    <property type="match status" value="1"/>
</dbReference>
<dbReference type="InterPro" id="IPR013785">
    <property type="entry name" value="Aldolase_TIM"/>
</dbReference>
<keyword evidence="3 4" id="KW-0326">Glycosidase</keyword>
<feature type="transmembrane region" description="Helical" evidence="5">
    <location>
        <begin position="57"/>
        <end position="83"/>
    </location>
</feature>
<sequence length="96" mass="10389">GNLVAKRSTFPSGIKSLSDYVHAKGLKLGIYSDAGSQTCSRTMPGSLGYEQHDARTFASWVCMLLFTLDVLAATHSLLVTYCIRLVVGFGFRGLIT</sequence>
<proteinExistence type="inferred from homology"/>
<keyword evidence="2 4" id="KW-0378">Hydrolase</keyword>
<name>A0A426X741_ENSVE</name>
<evidence type="ECO:0000313" key="7">
    <source>
        <dbReference type="Proteomes" id="UP000287651"/>
    </source>
</evidence>
<feature type="non-terminal residue" evidence="6">
    <location>
        <position position="1"/>
    </location>
</feature>
<gene>
    <name evidence="6" type="ORF">B296_00050862</name>
</gene>
<dbReference type="Pfam" id="PF16499">
    <property type="entry name" value="Melibiase_2"/>
    <property type="match status" value="1"/>
</dbReference>
<reference evidence="6 7" key="1">
    <citation type="journal article" date="2014" name="Agronomy (Basel)">
        <title>A Draft Genome Sequence for Ensete ventricosum, the Drought-Tolerant Tree Against Hunger.</title>
        <authorList>
            <person name="Harrison J."/>
            <person name="Moore K.A."/>
            <person name="Paszkiewicz K."/>
            <person name="Jones T."/>
            <person name="Grant M."/>
            <person name="Ambacheew D."/>
            <person name="Muzemil S."/>
            <person name="Studholme D.J."/>
        </authorList>
    </citation>
    <scope>NUCLEOTIDE SEQUENCE [LARGE SCALE GENOMIC DNA]</scope>
</reference>
<evidence type="ECO:0000313" key="6">
    <source>
        <dbReference type="EMBL" id="RRT35296.1"/>
    </source>
</evidence>